<keyword evidence="4" id="KW-1278">Translocase</keyword>
<dbReference type="InterPro" id="IPR003439">
    <property type="entry name" value="ABC_transporter-like_ATP-bd"/>
</dbReference>
<evidence type="ECO:0000313" key="7">
    <source>
        <dbReference type="EMBL" id="MBS7813718.1"/>
    </source>
</evidence>
<evidence type="ECO:0000256" key="3">
    <source>
        <dbReference type="ARBA" id="ARBA00022840"/>
    </source>
</evidence>
<dbReference type="GO" id="GO:0005524">
    <property type="term" value="F:ATP binding"/>
    <property type="evidence" value="ECO:0007669"/>
    <property type="project" value="UniProtKB-KW"/>
</dbReference>
<keyword evidence="8" id="KW-1185">Reference proteome</keyword>
<organism evidence="7 8">
    <name type="scientific">Roseococcus pinisoli</name>
    <dbReference type="NCBI Taxonomy" id="2835040"/>
    <lineage>
        <taxon>Bacteria</taxon>
        <taxon>Pseudomonadati</taxon>
        <taxon>Pseudomonadota</taxon>
        <taxon>Alphaproteobacteria</taxon>
        <taxon>Acetobacterales</taxon>
        <taxon>Roseomonadaceae</taxon>
        <taxon>Roseococcus</taxon>
    </lineage>
</organism>
<dbReference type="InterPro" id="IPR003593">
    <property type="entry name" value="AAA+_ATPase"/>
</dbReference>
<dbReference type="SMART" id="SM00382">
    <property type="entry name" value="AAA"/>
    <property type="match status" value="1"/>
</dbReference>
<comment type="caution">
    <text evidence="7">The sequence shown here is derived from an EMBL/GenBank/DDBJ whole genome shotgun (WGS) entry which is preliminary data.</text>
</comment>
<evidence type="ECO:0000256" key="5">
    <source>
        <dbReference type="ARBA" id="ARBA00037066"/>
    </source>
</evidence>
<comment type="function">
    <text evidence="5">Part of the ABC transporter complex HmuTUV involved in hemin import. Responsible for energy coupling to the transport system.</text>
</comment>
<evidence type="ECO:0000256" key="1">
    <source>
        <dbReference type="ARBA" id="ARBA00022448"/>
    </source>
</evidence>
<evidence type="ECO:0000256" key="4">
    <source>
        <dbReference type="ARBA" id="ARBA00022967"/>
    </source>
</evidence>
<protein>
    <submittedName>
        <fullName evidence="7">ABC transporter ATP-binding protein</fullName>
    </submittedName>
</protein>
<keyword evidence="3 7" id="KW-0067">ATP-binding</keyword>
<keyword evidence="1" id="KW-0813">Transport</keyword>
<dbReference type="PANTHER" id="PTHR42794:SF1">
    <property type="entry name" value="HEMIN IMPORT ATP-BINDING PROTEIN HMUV"/>
    <property type="match status" value="1"/>
</dbReference>
<dbReference type="PANTHER" id="PTHR42794">
    <property type="entry name" value="HEMIN IMPORT ATP-BINDING PROTEIN HMUV"/>
    <property type="match status" value="1"/>
</dbReference>
<dbReference type="SUPFAM" id="SSF52540">
    <property type="entry name" value="P-loop containing nucleoside triphosphate hydrolases"/>
    <property type="match status" value="1"/>
</dbReference>
<evidence type="ECO:0000259" key="6">
    <source>
        <dbReference type="PROSITE" id="PS50893"/>
    </source>
</evidence>
<dbReference type="InterPro" id="IPR027417">
    <property type="entry name" value="P-loop_NTPase"/>
</dbReference>
<reference evidence="7 8" key="1">
    <citation type="submission" date="2021-05" db="EMBL/GenBank/DDBJ databases">
        <title>Roseococcus sp. XZZS9, whole genome shotgun sequencing project.</title>
        <authorList>
            <person name="Zhao G."/>
            <person name="Shen L."/>
        </authorList>
    </citation>
    <scope>NUCLEOTIDE SEQUENCE [LARGE SCALE GENOMIC DNA]</scope>
    <source>
        <strain evidence="7 8">XZZS9</strain>
    </source>
</reference>
<accession>A0ABS5QJM4</accession>
<dbReference type="RefSeq" id="WP_213672424.1">
    <property type="nucleotide sequence ID" value="NZ_JAHCDA010000006.1"/>
</dbReference>
<evidence type="ECO:0000313" key="8">
    <source>
        <dbReference type="Proteomes" id="UP000766336"/>
    </source>
</evidence>
<feature type="domain" description="ABC transporter" evidence="6">
    <location>
        <begin position="6"/>
        <end position="233"/>
    </location>
</feature>
<keyword evidence="2" id="KW-0547">Nucleotide-binding</keyword>
<proteinExistence type="predicted"/>
<dbReference type="Gene3D" id="3.40.50.300">
    <property type="entry name" value="P-loop containing nucleotide triphosphate hydrolases"/>
    <property type="match status" value="1"/>
</dbReference>
<gene>
    <name evidence="7" type="ORF">KHU32_22450</name>
</gene>
<dbReference type="Pfam" id="PF00005">
    <property type="entry name" value="ABC_tran"/>
    <property type="match status" value="1"/>
</dbReference>
<dbReference type="PROSITE" id="PS50893">
    <property type="entry name" value="ABC_TRANSPORTER_2"/>
    <property type="match status" value="1"/>
</dbReference>
<name>A0ABS5QJM4_9PROT</name>
<evidence type="ECO:0000256" key="2">
    <source>
        <dbReference type="ARBA" id="ARBA00022741"/>
    </source>
</evidence>
<sequence length="250" mass="26083">MAEVALEGKGLAFSAGGTPLVQGVSTALERGRVLGVIGPNGAGKSTLGKLLVGQLAPQAGEVMLMGRPLAAWPRRERAALIGHLPQHFEPHWDYRVDELLRLGLDRAGRGAPTLEVLAGHFDLGALLKRHWSTLSGGERARALTAAVLAPDPPVVLADEPAAALDVGQAAALMARLRKLADGGAAVAVVVHDLNLAARWCDRLLLMEAGRAVTEAGPAEVLNSPELDRVFATRFQRVALPEGGMVLAPAG</sequence>
<dbReference type="CDD" id="cd03214">
    <property type="entry name" value="ABC_Iron-Siderophores_B12_Hemin"/>
    <property type="match status" value="1"/>
</dbReference>
<dbReference type="EMBL" id="JAHCDA010000006">
    <property type="protein sequence ID" value="MBS7813718.1"/>
    <property type="molecule type" value="Genomic_DNA"/>
</dbReference>
<dbReference type="Proteomes" id="UP000766336">
    <property type="component" value="Unassembled WGS sequence"/>
</dbReference>